<dbReference type="AlphaFoldDB" id="A0A3R9PIC5"/>
<proteinExistence type="predicted"/>
<evidence type="ECO:0000313" key="2">
    <source>
        <dbReference type="EMBL" id="RSN74269.1"/>
    </source>
</evidence>
<feature type="transmembrane region" description="Helical" evidence="1">
    <location>
        <begin position="144"/>
        <end position="165"/>
    </location>
</feature>
<feature type="transmembrane region" description="Helical" evidence="1">
    <location>
        <begin position="12"/>
        <end position="37"/>
    </location>
</feature>
<gene>
    <name evidence="2" type="ORF">D6D85_08365</name>
</gene>
<keyword evidence="1" id="KW-0472">Membrane</keyword>
<evidence type="ECO:0000256" key="1">
    <source>
        <dbReference type="SAM" id="Phobius"/>
    </source>
</evidence>
<organism evidence="2 3">
    <name type="scientific">Candidatus Methanodesulfokora washburnensis</name>
    <dbReference type="NCBI Taxonomy" id="2478471"/>
    <lineage>
        <taxon>Archaea</taxon>
        <taxon>Thermoproteota</taxon>
        <taxon>Candidatus Korarchaeia</taxon>
        <taxon>Candidatus Korarchaeia incertae sedis</taxon>
        <taxon>Candidatus Methanodesulfokora</taxon>
    </lineage>
</organism>
<keyword evidence="1" id="KW-1133">Transmembrane helix</keyword>
<feature type="transmembrane region" description="Helical" evidence="1">
    <location>
        <begin position="49"/>
        <end position="69"/>
    </location>
</feature>
<accession>A0A3R9PIC5</accession>
<comment type="caution">
    <text evidence="2">The sequence shown here is derived from an EMBL/GenBank/DDBJ whole genome shotgun (WGS) entry which is preliminary data.</text>
</comment>
<dbReference type="Proteomes" id="UP000277582">
    <property type="component" value="Unassembled WGS sequence"/>
</dbReference>
<sequence length="378" mass="42332">MVSWKIRILHITLWFLCFLSYFMPWAGVGSGIFMPWINAGSEVFTGWDFVFPFSITYLIGLLLGLFAVVKQSKFLNIVSGVLMILGVVGAIIGIAQGAFVSDPYCDKMFGKWGLALASIASTIYTLTGIAMITSEKMPPERKHLKSALIYLIFAVVLAGAVVLLMDMGTEWGLSFALRSISIADRCGFPSVMISFDAKEYPIYFRLLTPDGAEIFHYHVASPRKVIYMPIEEQNKHRLLYRTNIVGPRKYLVEINLIYSGEILSREIEIKGARADIRVLNVRVERSSHLICNSISCPVISEVDVEVKNDGDVPLYFETLKLLLDGKEVPFYITKGRASLNPGESEILYLKPIEIPANEAHVIEILIPEVTSISYKFEP</sequence>
<protein>
    <submittedName>
        <fullName evidence="2">Uncharacterized protein</fullName>
    </submittedName>
</protein>
<evidence type="ECO:0000313" key="3">
    <source>
        <dbReference type="Proteomes" id="UP000277582"/>
    </source>
</evidence>
<keyword evidence="1" id="KW-0812">Transmembrane</keyword>
<name>A0A3R9PIC5_9CREN</name>
<reference evidence="2 3" key="1">
    <citation type="submission" date="2018-10" db="EMBL/GenBank/DDBJ databases">
        <title>Co-occurring genomic capacity for anaerobic methane metabolism and dissimilatory sulfite reduction discovered in the Korarchaeota.</title>
        <authorList>
            <person name="Mckay L.J."/>
            <person name="Dlakic M."/>
            <person name="Fields M.W."/>
            <person name="Delmont T.O."/>
            <person name="Eren A.M."/>
            <person name="Jay Z.J."/>
            <person name="Klingelsmith K.B."/>
            <person name="Rusch D.B."/>
            <person name="Inskeep W.P."/>
        </authorList>
    </citation>
    <scope>NUCLEOTIDE SEQUENCE [LARGE SCALE GENOMIC DNA]</scope>
    <source>
        <strain evidence="2 3">MDKW</strain>
    </source>
</reference>
<dbReference type="EMBL" id="RCOS01000097">
    <property type="protein sequence ID" value="RSN74269.1"/>
    <property type="molecule type" value="Genomic_DNA"/>
</dbReference>
<feature type="transmembrane region" description="Helical" evidence="1">
    <location>
        <begin position="81"/>
        <end position="100"/>
    </location>
</feature>
<keyword evidence="3" id="KW-1185">Reference proteome</keyword>
<feature type="transmembrane region" description="Helical" evidence="1">
    <location>
        <begin position="112"/>
        <end position="132"/>
    </location>
</feature>